<evidence type="ECO:0000256" key="10">
    <source>
        <dbReference type="ARBA" id="ARBA00023098"/>
    </source>
</evidence>
<keyword evidence="11 21" id="KW-0275">Fatty acid biosynthesis</keyword>
<feature type="active site" description="For acetyltransferase activity" evidence="22">
    <location>
        <position position="294"/>
    </location>
</feature>
<dbReference type="Gene3D" id="3.10.129.10">
    <property type="entry name" value="Hotdog Thioesterase"/>
    <property type="match status" value="2"/>
</dbReference>
<evidence type="ECO:0000256" key="21">
    <source>
        <dbReference type="PIRNR" id="PIRNR005562"/>
    </source>
</evidence>
<evidence type="ECO:0000256" key="5">
    <source>
        <dbReference type="ARBA" id="ARBA00022801"/>
    </source>
</evidence>
<reference evidence="25" key="1">
    <citation type="journal article" date="2021" name="Open Biol.">
        <title>Shared evolutionary footprints suggest mitochondrial oxidative damage underlies multiple complex I losses in fungi.</title>
        <authorList>
            <person name="Schikora-Tamarit M.A."/>
            <person name="Marcet-Houben M."/>
            <person name="Nosek J."/>
            <person name="Gabaldon T."/>
        </authorList>
    </citation>
    <scope>NUCLEOTIDE SEQUENCE</scope>
    <source>
        <strain evidence="25">CBS6075</strain>
    </source>
</reference>
<dbReference type="EC" id="2.3.1.39" evidence="21"/>
<evidence type="ECO:0000256" key="13">
    <source>
        <dbReference type="ARBA" id="ARBA00023268"/>
    </source>
</evidence>
<dbReference type="PANTHER" id="PTHR10982:SF21">
    <property type="entry name" value="FATTY ACID SYNTHASE SUBUNIT BETA"/>
    <property type="match status" value="1"/>
</dbReference>
<dbReference type="FunFam" id="3.30.1120.100:FF:000001">
    <property type="entry name" value="Fatty acid synthase beta subunit dehydratase"/>
    <property type="match status" value="1"/>
</dbReference>
<dbReference type="GeneID" id="70237581"/>
<dbReference type="Gene3D" id="6.10.250.1850">
    <property type="match status" value="1"/>
</dbReference>
<evidence type="ECO:0000256" key="14">
    <source>
        <dbReference type="ARBA" id="ARBA00033756"/>
    </source>
</evidence>
<dbReference type="Pfam" id="PF01575">
    <property type="entry name" value="MaoC_dehydratas"/>
    <property type="match status" value="1"/>
</dbReference>
<name>A0A9P8NZI7_9ASCO</name>
<dbReference type="PRINTS" id="PR01483">
    <property type="entry name" value="FASYNTHASE"/>
</dbReference>
<evidence type="ECO:0000256" key="6">
    <source>
        <dbReference type="ARBA" id="ARBA00022832"/>
    </source>
</evidence>
<dbReference type="InterPro" id="IPR029069">
    <property type="entry name" value="HotDog_dom_sf"/>
</dbReference>
<evidence type="ECO:0000256" key="12">
    <source>
        <dbReference type="ARBA" id="ARBA00023239"/>
    </source>
</evidence>
<dbReference type="EC" id="2.3.1.86" evidence="21"/>
<dbReference type="OrthoDB" id="5417908at2759"/>
<dbReference type="Gene3D" id="1.20.930.70">
    <property type="match status" value="1"/>
</dbReference>
<evidence type="ECO:0000256" key="23">
    <source>
        <dbReference type="SAM" id="MobiDB-lite"/>
    </source>
</evidence>
<dbReference type="InterPro" id="IPR016452">
    <property type="entry name" value="Fas1/AflB-like"/>
</dbReference>
<dbReference type="Gene3D" id="3.30.1120.100">
    <property type="match status" value="1"/>
</dbReference>
<dbReference type="GO" id="GO:0006633">
    <property type="term" value="P:fatty acid biosynthetic process"/>
    <property type="evidence" value="ECO:0007669"/>
    <property type="project" value="UniProtKB-KW"/>
</dbReference>
<dbReference type="PANTHER" id="PTHR10982">
    <property type="entry name" value="MALONYL COA-ACYL CARRIER PROTEIN TRANSACYLASE"/>
    <property type="match status" value="1"/>
</dbReference>
<accession>A0A9P8NZI7</accession>
<dbReference type="FunFam" id="3.20.20.70:FF:000169">
    <property type="entry name" value="Fatty acid synthase subunit beta"/>
    <property type="match status" value="1"/>
</dbReference>
<dbReference type="InterPro" id="IPR013565">
    <property type="entry name" value="Fas1/AflB-like_central"/>
</dbReference>
<dbReference type="Gene3D" id="1.20.1050.120">
    <property type="match status" value="1"/>
</dbReference>
<evidence type="ECO:0000256" key="16">
    <source>
        <dbReference type="ARBA" id="ARBA00048462"/>
    </source>
</evidence>
<evidence type="ECO:0000256" key="7">
    <source>
        <dbReference type="ARBA" id="ARBA00022857"/>
    </source>
</evidence>
<dbReference type="GO" id="GO:0019171">
    <property type="term" value="F:(3R)-hydroxyacyl-[acyl-carrier-protein] dehydratase activity"/>
    <property type="evidence" value="ECO:0007669"/>
    <property type="project" value="UniProtKB-EC"/>
</dbReference>
<keyword evidence="9 21" id="KW-0520">NAD</keyword>
<dbReference type="Gene3D" id="6.10.140.1400">
    <property type="match status" value="1"/>
</dbReference>
<dbReference type="GO" id="GO:0004313">
    <property type="term" value="F:[acyl-carrier-protein] S-acetyltransferase activity"/>
    <property type="evidence" value="ECO:0007669"/>
    <property type="project" value="UniProtKB-EC"/>
</dbReference>
<evidence type="ECO:0000256" key="17">
    <source>
        <dbReference type="ARBA" id="ARBA00048536"/>
    </source>
</evidence>
<dbReference type="InterPro" id="IPR002539">
    <property type="entry name" value="MaoC-like_dom"/>
</dbReference>
<dbReference type="SUPFAM" id="SSF54637">
    <property type="entry name" value="Thioesterase/thiol ester dehydrase-isomerase"/>
    <property type="match status" value="2"/>
</dbReference>
<evidence type="ECO:0000256" key="8">
    <source>
        <dbReference type="ARBA" id="ARBA00023002"/>
    </source>
</evidence>
<dbReference type="EMBL" id="JAEUBE010000378">
    <property type="protein sequence ID" value="KAH3662365.1"/>
    <property type="molecule type" value="Genomic_DNA"/>
</dbReference>
<dbReference type="FunFam" id="3.40.366.10:FF:000006">
    <property type="entry name" value="Fatty acid synthase beta subunit dehydratase"/>
    <property type="match status" value="1"/>
</dbReference>
<dbReference type="Pfam" id="PF16073">
    <property type="entry name" value="SAT"/>
    <property type="match status" value="1"/>
</dbReference>
<dbReference type="Gene3D" id="3.30.70.2430">
    <property type="match status" value="1"/>
</dbReference>
<dbReference type="FunFam" id="3.20.20.70:FF:000078">
    <property type="entry name" value="Fatty acid synthase beta subunit dehydratase"/>
    <property type="match status" value="1"/>
</dbReference>
<dbReference type="FunFam" id="3.30.70.2430:FF:000001">
    <property type="entry name" value="Fatty acid synthase subunit beta"/>
    <property type="match status" value="1"/>
</dbReference>
<dbReference type="Pfam" id="PF22235">
    <property type="entry name" value="FAS1_thioest_ins"/>
    <property type="match status" value="1"/>
</dbReference>
<dbReference type="InterPro" id="IPR016035">
    <property type="entry name" value="Acyl_Trfase/lysoPLipase"/>
</dbReference>
<keyword evidence="8 21" id="KW-0560">Oxidoreductase</keyword>
<dbReference type="GO" id="GO:0004314">
    <property type="term" value="F:[acyl-carrier-protein] S-malonyltransferase activity"/>
    <property type="evidence" value="ECO:0007669"/>
    <property type="project" value="UniProtKB-EC"/>
</dbReference>
<keyword evidence="4 21" id="KW-0808">Transferase</keyword>
<dbReference type="EC" id="1.3.1.9" evidence="21"/>
<dbReference type="Proteomes" id="UP000769157">
    <property type="component" value="Unassembled WGS sequence"/>
</dbReference>
<dbReference type="InterPro" id="IPR032088">
    <property type="entry name" value="SAT"/>
</dbReference>
<organism evidence="25 26">
    <name type="scientific">Ogataea philodendri</name>
    <dbReference type="NCBI Taxonomy" id="1378263"/>
    <lineage>
        <taxon>Eukaryota</taxon>
        <taxon>Fungi</taxon>
        <taxon>Dikarya</taxon>
        <taxon>Ascomycota</taxon>
        <taxon>Saccharomycotina</taxon>
        <taxon>Pichiomycetes</taxon>
        <taxon>Pichiales</taxon>
        <taxon>Pichiaceae</taxon>
        <taxon>Ogataea</taxon>
    </lineage>
</organism>
<dbReference type="GO" id="GO:0004321">
    <property type="term" value="F:fatty-acyl-CoA synthase activity"/>
    <property type="evidence" value="ECO:0007669"/>
    <property type="project" value="UniProtKB-EC"/>
</dbReference>
<dbReference type="GO" id="GO:0005835">
    <property type="term" value="C:fatty acid synthase complex"/>
    <property type="evidence" value="ECO:0007669"/>
    <property type="project" value="UniProtKB-UniRule"/>
</dbReference>
<dbReference type="InterPro" id="IPR001227">
    <property type="entry name" value="Ac_transferase_dom_sf"/>
</dbReference>
<dbReference type="SUPFAM" id="SSF52151">
    <property type="entry name" value="FabD/lysophospholipase-like"/>
    <property type="match status" value="2"/>
</dbReference>
<dbReference type="FunFam" id="1.20.930.70:FF:000001">
    <property type="entry name" value="Fatty acid synthase beta subunit dehydratase"/>
    <property type="match status" value="1"/>
</dbReference>
<dbReference type="RefSeq" id="XP_046059454.1">
    <property type="nucleotide sequence ID" value="XM_046206817.1"/>
</dbReference>
<dbReference type="CDD" id="cd03447">
    <property type="entry name" value="FAS_MaoC"/>
    <property type="match status" value="1"/>
</dbReference>
<comment type="subunit">
    <text evidence="14 21">[Alpha(6)beta(6)] hexamers of two multifunctional subunits (alpha and beta).</text>
</comment>
<dbReference type="Pfam" id="PF00698">
    <property type="entry name" value="Acyl_transf_1"/>
    <property type="match status" value="1"/>
</dbReference>
<gene>
    <name evidence="25" type="ORF">OGAPHI_005617</name>
</gene>
<feature type="region of interest" description="Disordered" evidence="23">
    <location>
        <begin position="338"/>
        <end position="360"/>
    </location>
</feature>
<dbReference type="InterPro" id="IPR040883">
    <property type="entry name" value="FAS_meander"/>
</dbReference>
<dbReference type="EC" id="3.1.2.14" evidence="21"/>
<keyword evidence="10 21" id="KW-0443">Lipid metabolism</keyword>
<dbReference type="Pfam" id="PF08354">
    <property type="entry name" value="Fas1-AflB-like_hel"/>
    <property type="match status" value="1"/>
</dbReference>
<comment type="function">
    <text evidence="20 21">Fatty acid synthetase catalyzes the formation of long-chain fatty acids from acetyl-CoA, malonyl-CoA and NADPH. The beta subunit contains domains for: [acyl-carrier-protein] acetyltransferase and malonyltransferase, S-acyl fatty acid synthase thioesterase, enoyl-[acyl-carrier-protein] reductase, and 3-hydroxypalmitoyl-[acyl-carrier-protein] dehydratase.</text>
</comment>
<evidence type="ECO:0000256" key="2">
    <source>
        <dbReference type="ARBA" id="ARBA00010009"/>
    </source>
</evidence>
<comment type="catalytic activity">
    <reaction evidence="19 21">
        <text>holo-[ACP] + acetyl-CoA = acetyl-[ACP] + CoA</text>
        <dbReference type="Rhea" id="RHEA:41788"/>
        <dbReference type="Rhea" id="RHEA-COMP:9621"/>
        <dbReference type="Rhea" id="RHEA-COMP:9685"/>
        <dbReference type="ChEBI" id="CHEBI:57287"/>
        <dbReference type="ChEBI" id="CHEBI:57288"/>
        <dbReference type="ChEBI" id="CHEBI:64479"/>
        <dbReference type="ChEBI" id="CHEBI:78446"/>
        <dbReference type="EC" id="2.3.1.38"/>
    </reaction>
</comment>
<evidence type="ECO:0000313" key="26">
    <source>
        <dbReference type="Proteomes" id="UP000769157"/>
    </source>
</evidence>
<dbReference type="GO" id="GO:0004318">
    <property type="term" value="F:enoyl-[acyl-carrier-protein] reductase (NADH) activity"/>
    <property type="evidence" value="ECO:0007669"/>
    <property type="project" value="UniProtKB-UniRule"/>
</dbReference>
<keyword evidence="5 21" id="KW-0378">Hydrolase</keyword>
<dbReference type="Gene3D" id="6.20.240.10">
    <property type="match status" value="1"/>
</dbReference>
<keyword evidence="26" id="KW-1185">Reference proteome</keyword>
<sequence>MYRSKAPAASDPLEAASTPSVNRPLAITHGGIETTILTPPSNYLLYQHLTTGFYKSLPDVTEGYAGDDEPASKAELLLMFLGYIVRSDVIESEKHDAISLVVNEFDTRFLSKKDLHSFAAECLASEAHPTTLEKVKTHILKNYYAGKLYLDKDFGLTPEPIQSALFQAAKAKKASVYMIFGGQGSAEDYFEELREIYDLYNPLVAPFLYTVQSKLQSLISSTSDLDRIFTHGFDLISWLEKPEQTPNTDHLLSIPISCPLICVIQLCHYIITCRILGITPGQLNELSSGSTGHSQGLPTAVAIASAGSWESFEVQALKAVEFLFYLGVRCLQAYPSTSLAPSSVKDSEENGEGTPGPMLSVRDLTYDQVTKFVDETNQHLPDAKKISISLVNGARNLVVTGPPESLYGLNLNLRKAKAPSGLEQSRIPYSERKLKFSSRFLPILSPFHSHLLAPASDRIKEDLKKSGLEFKAEDLKIPVYDTYDGSDLRNYTGSISSRLIELITLLAVNWETATNFEATHIVDFGPGVGSGFLTHRNKEGTGARIIMAGELNVPDEDSDFGYKQELFDVNSSSLIYAQNWVKNFQPKLVKTSEGKVYVDTKFSRLLGKAPLMVPGMTPSTVSPEFVAATIEAGYHIEIAGGGYFNPEMMTKALTQVAENITPGSGIGINLIYVSPRMLQWGIPLIKDLRAKGFPIQSLSIGAGVPSLEVASEYIETLGLTHLGLKPGSVDAISQCINIAKAHPNFPIVVQWTGGRGGGHHSFEDFHQPVLQMYSKIRRYPNIILVAGSGFGSAEDTYPYLTGAWSTKFNYPPMPFDGVLFGSRVMVAKECKTSPDAKKAIAACAGVPDSKWEQTYKKPAGGILTVKSEMGEPIHKIATRAVIFWKEMDDTVFSLPKAKMLDALEKKRDYIIKKLNADFQKPWFGKNEDGVCDIQDMTYEQVAKRCVELMYVRKSKRWIDFTLRNFVGKFLRRVEERFSASETNSLIQSFSLLETPDPVLETVFNAYPEAKVQLINAEDCDYFLAMCSNPGQKPVPFVPILDERFEVFFKKDSLWQSEDLEAVVDEDVQRTCILHGPVAAQFTNKVDEPIKEILDNVHEGHIERLLKDVYGGDASKIPVVEYFTGKSHAELDSIPGVEVTKSADSVEYAIGSTLPDTEAWFELLAGSELNWRHAFISADRSVQGYNFVENPVKKVLAPSEHYKVRVFHPDTPSKTVISLFGQIKGKEKEIVRISAADSLIKMELIEHRTADGTPVALELLYTYKKSDGFAPIQEVTKGRNNRIKEFYWKVWFGSKVPVDLDFDVSSKIDGGLTKITPLSIAELTHAVGNSCEFFVPRVGRDQLAPMDFAIVVGWRAIMKAIFPKTVDGDILKLVHLSNAYSMKPGAELLKAGDEVSSDAEIVSVVNGPTGKTVQVVGTIYRAGKAIMEVTSAFFYRGSYTDFENTFEKITETPMEVRLESDKDVAVLQSKEWFHLGSEPIDLLGKTLTFRCKSVYYFKNQNVYSSVKTTGAVYYEMPSKEIKQVAEISYRAGVSHGNPVVDYLSRNGSPIEQPVQLPNPVPLSGALVTKAPGSNEIYAAVSGDFNPIHVSKVFASYANLPGTITHGMFSSASVRSLVEMYAANGVASRMRAYKANFVGMVLPNDELTTQLEHVAMINGRKIIKIETRKVETDEVVLTGEAEIDQPVSTFVFTGQGSQEQGMGMDLYNSSEVAKEVWDRADQHFINNYGFSILDIVKNNPNELTVYFGGPKGRAIRENYITMMFETIDEDGKLRSEKIFKDIDENTTTFTFRSPTGLLSATQFTQPALTLMEKATFEDMKSKGLVPSESMFAGHSLGEYSALSSLADVMPIESLVDVVFYRGMTMQVAVPRDALGRSNYGMCAVNPSRISATFNDSALRFVVEHISKQTGWLLEIVNFNVENQQYVAAGDLRALDSLTNTLNVFKVQKIDIVKLQEMMSLEKVAEHLSEIVDEVSKKSLAKPQPIDLERGFACIPLKGISVPFHSSYLRSGVKPFQRFLVKKIPKSAVKPASLIGKYIPNLTAKPFELTKEYFEDVYKLTGSEKIKAILDNWEHYESA</sequence>
<dbReference type="InterPro" id="IPR041099">
    <property type="entry name" value="FAS1_N"/>
</dbReference>
<dbReference type="InterPro" id="IPR050830">
    <property type="entry name" value="Fungal_FAS"/>
</dbReference>
<evidence type="ECO:0000256" key="1">
    <source>
        <dbReference type="ARBA" id="ARBA00001055"/>
    </source>
</evidence>
<feature type="active site" description="For malonyltransferase activity" evidence="22">
    <location>
        <position position="1833"/>
    </location>
</feature>
<dbReference type="Pfam" id="PF17951">
    <property type="entry name" value="FAS_meander"/>
    <property type="match status" value="1"/>
</dbReference>
<dbReference type="PIRSF" id="PIRSF005562">
    <property type="entry name" value="FAS_yeast_beta"/>
    <property type="match status" value="1"/>
</dbReference>
<comment type="catalytic activity">
    <reaction evidence="18 21">
        <text>a 2,3-saturated acyl-[ACP] + NAD(+) = a (2E)-enoyl-[ACP] + NADH + H(+)</text>
        <dbReference type="Rhea" id="RHEA:10240"/>
        <dbReference type="Rhea" id="RHEA-COMP:9925"/>
        <dbReference type="Rhea" id="RHEA-COMP:9926"/>
        <dbReference type="ChEBI" id="CHEBI:15378"/>
        <dbReference type="ChEBI" id="CHEBI:57540"/>
        <dbReference type="ChEBI" id="CHEBI:57945"/>
        <dbReference type="ChEBI" id="CHEBI:78784"/>
        <dbReference type="ChEBI" id="CHEBI:78785"/>
        <dbReference type="EC" id="1.3.1.9"/>
    </reaction>
</comment>
<dbReference type="Gene3D" id="3.40.366.10">
    <property type="entry name" value="Malonyl-Coenzyme A Acyl Carrier Protein, domain 2"/>
    <property type="match status" value="3"/>
</dbReference>
<evidence type="ECO:0000256" key="3">
    <source>
        <dbReference type="ARBA" id="ARBA00022516"/>
    </source>
</evidence>
<dbReference type="Pfam" id="PF17828">
    <property type="entry name" value="FAS_N"/>
    <property type="match status" value="1"/>
</dbReference>
<dbReference type="FunFam" id="3.10.129.10:FF:000017">
    <property type="entry name" value="Fatty acid synthase beta subunit dehydratase"/>
    <property type="match status" value="1"/>
</dbReference>
<keyword evidence="7 21" id="KW-0521">NADP</keyword>
<comment type="catalytic activity">
    <reaction evidence="15 21">
        <text>acetyl-CoA + n malonyl-CoA + 2n NADPH + 4n H(+) = a long-chain-acyl-CoA + n CoA + n CO2 + 2n NADP(+).</text>
        <dbReference type="EC" id="2.3.1.86"/>
    </reaction>
</comment>
<evidence type="ECO:0000256" key="19">
    <source>
        <dbReference type="ARBA" id="ARBA00048835"/>
    </source>
</evidence>
<keyword evidence="3 21" id="KW-0444">Lipid biosynthesis</keyword>
<dbReference type="InterPro" id="IPR003965">
    <property type="entry name" value="Fatty_acid_synthase"/>
</dbReference>
<evidence type="ECO:0000256" key="4">
    <source>
        <dbReference type="ARBA" id="ARBA00022679"/>
    </source>
</evidence>
<proteinExistence type="inferred from homology"/>
<protein>
    <recommendedName>
        <fullName evidence="21">Fatty acid synthase subunit beta</fullName>
        <ecNumber evidence="21">2.3.1.86</ecNumber>
    </recommendedName>
    <domain>
        <recommendedName>
            <fullName evidence="21">3-hydroxyacyl-[acyl-carrier-protein] dehydratase</fullName>
            <ecNumber evidence="21">4.2.1.59</ecNumber>
        </recommendedName>
    </domain>
    <domain>
        <recommendedName>
            <fullName evidence="21">Enoyl-[acyl-carrier-protein] reductase [NADH]</fullName>
            <ecNumber evidence="21">1.3.1.9</ecNumber>
        </recommendedName>
    </domain>
    <domain>
        <recommendedName>
            <fullName evidence="21">[Acyl-carrier-protein] acetyltransferase</fullName>
            <ecNumber evidence="21">2.3.1.38</ecNumber>
        </recommendedName>
    </domain>
    <domain>
        <recommendedName>
            <fullName evidence="21">[Acyl-carrier-protein] malonyltransferase</fullName>
            <ecNumber evidence="21">2.3.1.39</ecNumber>
        </recommendedName>
    </domain>
    <domain>
        <recommendedName>
            <fullName evidence="21">S-acyl fatty acid synthase thioesterase</fullName>
            <ecNumber evidence="21">3.1.2.14</ecNumber>
        </recommendedName>
    </domain>
</protein>
<dbReference type="Gene3D" id="3.20.20.70">
    <property type="entry name" value="Aldolase class I"/>
    <property type="match status" value="2"/>
</dbReference>
<evidence type="ECO:0000256" key="15">
    <source>
        <dbReference type="ARBA" id="ARBA00048237"/>
    </source>
</evidence>
<evidence type="ECO:0000313" key="25">
    <source>
        <dbReference type="EMBL" id="KAH3662365.1"/>
    </source>
</evidence>
<feature type="domain" description="Malonyl-CoA:ACP transacylase (MAT)" evidence="24">
    <location>
        <begin position="1689"/>
        <end position="2043"/>
    </location>
</feature>
<dbReference type="InterPro" id="IPR014043">
    <property type="entry name" value="Acyl_transferase_dom"/>
</dbReference>
<dbReference type="EC" id="4.2.1.59" evidence="21"/>
<dbReference type="GO" id="GO:0016297">
    <property type="term" value="F:fatty acyl-[ACP] hydrolase activity"/>
    <property type="evidence" value="ECO:0007669"/>
    <property type="project" value="UniProtKB-EC"/>
</dbReference>
<dbReference type="InterPro" id="IPR039569">
    <property type="entry name" value="FAS1-like_DH_region"/>
</dbReference>
<evidence type="ECO:0000256" key="11">
    <source>
        <dbReference type="ARBA" id="ARBA00023160"/>
    </source>
</evidence>
<keyword evidence="12 21" id="KW-0456">Lyase</keyword>
<dbReference type="GO" id="GO:0004312">
    <property type="term" value="F:fatty acid synthase activity"/>
    <property type="evidence" value="ECO:0007669"/>
    <property type="project" value="InterPro"/>
</dbReference>
<comment type="catalytic activity">
    <reaction evidence="16 21">
        <text>holo-[ACP] + malonyl-CoA = malonyl-[ACP] + CoA</text>
        <dbReference type="Rhea" id="RHEA:41792"/>
        <dbReference type="Rhea" id="RHEA-COMP:9623"/>
        <dbReference type="Rhea" id="RHEA-COMP:9685"/>
        <dbReference type="ChEBI" id="CHEBI:57287"/>
        <dbReference type="ChEBI" id="CHEBI:57384"/>
        <dbReference type="ChEBI" id="CHEBI:64479"/>
        <dbReference type="ChEBI" id="CHEBI:78449"/>
        <dbReference type="EC" id="2.3.1.39"/>
    </reaction>
</comment>
<dbReference type="EC" id="2.3.1.38" evidence="21"/>
<dbReference type="FunFam" id="3.40.366.10:FF:000003">
    <property type="entry name" value="Fatty acid synthase subunit beta dehydratase"/>
    <property type="match status" value="1"/>
</dbReference>
<comment type="catalytic activity">
    <reaction evidence="17 21">
        <text>(9Z)-octadecenoyl-[ACP] + H2O = (9Z)-octadecenoate + holo-[ACP] + H(+)</text>
        <dbReference type="Rhea" id="RHEA:15057"/>
        <dbReference type="Rhea" id="RHEA-COMP:9685"/>
        <dbReference type="Rhea" id="RHEA-COMP:9924"/>
        <dbReference type="ChEBI" id="CHEBI:15377"/>
        <dbReference type="ChEBI" id="CHEBI:15378"/>
        <dbReference type="ChEBI" id="CHEBI:30823"/>
        <dbReference type="ChEBI" id="CHEBI:64479"/>
        <dbReference type="ChEBI" id="CHEBI:78783"/>
        <dbReference type="EC" id="3.1.2.14"/>
    </reaction>
</comment>
<dbReference type="SMART" id="SM00827">
    <property type="entry name" value="PKS_AT"/>
    <property type="match status" value="1"/>
</dbReference>
<comment type="similarity">
    <text evidence="2 21">Belongs to the fungal fatty acid synthetase subunit beta family.</text>
</comment>
<keyword evidence="13 21" id="KW-0511">Multifunctional enzyme</keyword>
<dbReference type="SUPFAM" id="SSF51412">
    <property type="entry name" value="Inosine monophosphate dehydrogenase (IMPDH)"/>
    <property type="match status" value="1"/>
</dbReference>
<keyword evidence="6 21" id="KW-0276">Fatty acid metabolism</keyword>
<evidence type="ECO:0000256" key="20">
    <source>
        <dbReference type="ARBA" id="ARBA00058855"/>
    </source>
</evidence>
<evidence type="ECO:0000259" key="24">
    <source>
        <dbReference type="SMART" id="SM00827"/>
    </source>
</evidence>
<dbReference type="Pfam" id="PF13452">
    <property type="entry name" value="FAS1_DH_region"/>
    <property type="match status" value="1"/>
</dbReference>
<reference evidence="25" key="2">
    <citation type="submission" date="2021-01" db="EMBL/GenBank/DDBJ databases">
        <authorList>
            <person name="Schikora-Tamarit M.A."/>
        </authorList>
    </citation>
    <scope>NUCLEOTIDE SEQUENCE</scope>
    <source>
        <strain evidence="25">CBS6075</strain>
    </source>
</reference>
<evidence type="ECO:0000256" key="9">
    <source>
        <dbReference type="ARBA" id="ARBA00023027"/>
    </source>
</evidence>
<evidence type="ECO:0000256" key="18">
    <source>
        <dbReference type="ARBA" id="ARBA00048572"/>
    </source>
</evidence>
<comment type="caution">
    <text evidence="25">The sequence shown here is derived from an EMBL/GenBank/DDBJ whole genome shotgun (WGS) entry which is preliminary data.</text>
</comment>
<evidence type="ECO:0000256" key="22">
    <source>
        <dbReference type="PIRSR" id="PIRSR005562-1"/>
    </source>
</evidence>
<comment type="catalytic activity">
    <reaction evidence="1 21">
        <text>a (3R)-hydroxyacyl-[ACP] = a (2E)-enoyl-[ACP] + H2O</text>
        <dbReference type="Rhea" id="RHEA:13097"/>
        <dbReference type="Rhea" id="RHEA-COMP:9925"/>
        <dbReference type="Rhea" id="RHEA-COMP:9945"/>
        <dbReference type="ChEBI" id="CHEBI:15377"/>
        <dbReference type="ChEBI" id="CHEBI:78784"/>
        <dbReference type="ChEBI" id="CHEBI:78827"/>
        <dbReference type="EC" id="4.2.1.59"/>
    </reaction>
</comment>
<dbReference type="Gene3D" id="6.10.60.10">
    <property type="match status" value="1"/>
</dbReference>
<dbReference type="InterPro" id="IPR013785">
    <property type="entry name" value="Aldolase_TIM"/>
</dbReference>